<comment type="caution">
    <text evidence="1">The sequence shown here is derived from an EMBL/GenBank/DDBJ whole genome shotgun (WGS) entry which is preliminary data.</text>
</comment>
<dbReference type="EMBL" id="PXYT01000001">
    <property type="protein sequence ID" value="PSR31836.1"/>
    <property type="molecule type" value="Genomic_DNA"/>
</dbReference>
<gene>
    <name evidence="1" type="ORF">C7B43_01040</name>
</gene>
<dbReference type="InterPro" id="IPR036868">
    <property type="entry name" value="TusA-like_sf"/>
</dbReference>
<protein>
    <submittedName>
        <fullName evidence="1">Uncharacterized protein</fullName>
    </submittedName>
</protein>
<accession>A0A2T2XBL5</accession>
<organism evidence="1 2">
    <name type="scientific">Sulfobacillus benefaciens</name>
    <dbReference type="NCBI Taxonomy" id="453960"/>
    <lineage>
        <taxon>Bacteria</taxon>
        <taxon>Bacillati</taxon>
        <taxon>Bacillota</taxon>
        <taxon>Clostridia</taxon>
        <taxon>Eubacteriales</taxon>
        <taxon>Clostridiales Family XVII. Incertae Sedis</taxon>
        <taxon>Sulfobacillus</taxon>
    </lineage>
</organism>
<proteinExistence type="predicted"/>
<evidence type="ECO:0000313" key="2">
    <source>
        <dbReference type="Proteomes" id="UP000242699"/>
    </source>
</evidence>
<dbReference type="SUPFAM" id="SSF64307">
    <property type="entry name" value="SirA-like"/>
    <property type="match status" value="1"/>
</dbReference>
<evidence type="ECO:0000313" key="1">
    <source>
        <dbReference type="EMBL" id="PSR31836.1"/>
    </source>
</evidence>
<reference evidence="1 2" key="1">
    <citation type="journal article" date="2014" name="BMC Genomics">
        <title>Comparison of environmental and isolate Sulfobacillus genomes reveals diverse carbon, sulfur, nitrogen, and hydrogen metabolisms.</title>
        <authorList>
            <person name="Justice N.B."/>
            <person name="Norman A."/>
            <person name="Brown C.T."/>
            <person name="Singh A."/>
            <person name="Thomas B.C."/>
            <person name="Banfield J.F."/>
        </authorList>
    </citation>
    <scope>NUCLEOTIDE SEQUENCE [LARGE SCALE GENOMIC DNA]</scope>
    <source>
        <strain evidence="1">AMDSBA1</strain>
    </source>
</reference>
<name>A0A2T2XBL5_9FIRM</name>
<dbReference type="AlphaFoldDB" id="A0A2T2XBL5"/>
<dbReference type="Proteomes" id="UP000242699">
    <property type="component" value="Unassembled WGS sequence"/>
</dbReference>
<sequence>MKTIYCPTKGLRPVIVDIAQAMRTVNQGDFLQIISDQAFMVREARAFAHMHGCEVVHVADREVKTLTFSSDPGGQFRWDDSRPATNHEWLIWLKK</sequence>